<evidence type="ECO:0000313" key="4">
    <source>
        <dbReference type="EMBL" id="NMD88423.1"/>
    </source>
</evidence>
<dbReference type="InterPro" id="IPR028087">
    <property type="entry name" value="Tad_N"/>
</dbReference>
<gene>
    <name evidence="5" type="ORF">C8D82_11878</name>
    <name evidence="4" type="ORF">HF882_17690</name>
</gene>
<dbReference type="Proteomes" id="UP000245959">
    <property type="component" value="Unassembled WGS sequence"/>
</dbReference>
<protein>
    <submittedName>
        <fullName evidence="5">Putative Flp pilus-assembly TadE/G-like protein</fullName>
    </submittedName>
</protein>
<keyword evidence="6" id="KW-1185">Reference proteome</keyword>
<organism evidence="5 6">
    <name type="scientific">Victivallis vadensis</name>
    <dbReference type="NCBI Taxonomy" id="172901"/>
    <lineage>
        <taxon>Bacteria</taxon>
        <taxon>Pseudomonadati</taxon>
        <taxon>Lentisphaerota</taxon>
        <taxon>Lentisphaeria</taxon>
        <taxon>Victivallales</taxon>
        <taxon>Victivallaceae</taxon>
        <taxon>Victivallis</taxon>
    </lineage>
</organism>
<evidence type="ECO:0000256" key="2">
    <source>
        <dbReference type="SAM" id="Phobius"/>
    </source>
</evidence>
<dbReference type="Proteomes" id="UP000576225">
    <property type="component" value="Unassembled WGS sequence"/>
</dbReference>
<feature type="region of interest" description="Disordered" evidence="1">
    <location>
        <begin position="633"/>
        <end position="655"/>
    </location>
</feature>
<dbReference type="EMBL" id="QEKH01000018">
    <property type="protein sequence ID" value="PVY40077.1"/>
    <property type="molecule type" value="Genomic_DNA"/>
</dbReference>
<evidence type="ECO:0000313" key="6">
    <source>
        <dbReference type="Proteomes" id="UP000245959"/>
    </source>
</evidence>
<accession>A0A2U1AUZ2</accession>
<keyword evidence="2" id="KW-1133">Transmembrane helix</keyword>
<evidence type="ECO:0000313" key="5">
    <source>
        <dbReference type="EMBL" id="PVY40077.1"/>
    </source>
</evidence>
<evidence type="ECO:0000259" key="3">
    <source>
        <dbReference type="Pfam" id="PF13400"/>
    </source>
</evidence>
<dbReference type="Pfam" id="PF13400">
    <property type="entry name" value="Tad"/>
    <property type="match status" value="1"/>
</dbReference>
<dbReference type="AlphaFoldDB" id="A0A2U1AUZ2"/>
<feature type="region of interest" description="Disordered" evidence="1">
    <location>
        <begin position="404"/>
        <end position="425"/>
    </location>
</feature>
<keyword evidence="2" id="KW-0812">Transmembrane</keyword>
<feature type="transmembrane region" description="Helical" evidence="2">
    <location>
        <begin position="15"/>
        <end position="34"/>
    </location>
</feature>
<name>A0A2U1AUZ2_9BACT</name>
<reference evidence="5 6" key="1">
    <citation type="submission" date="2018-04" db="EMBL/GenBank/DDBJ databases">
        <title>Genomic Encyclopedia of Type Strains, Phase IV (KMG-IV): sequencing the most valuable type-strain genomes for metagenomic binning, comparative biology and taxonomic classification.</title>
        <authorList>
            <person name="Goeker M."/>
        </authorList>
    </citation>
    <scope>NUCLEOTIDE SEQUENCE [LARGE SCALE GENOMIC DNA]</scope>
    <source>
        <strain evidence="5 6">DSM 14823</strain>
    </source>
</reference>
<feature type="domain" description="Putative Flp pilus-assembly TadG-like N-terminal" evidence="3">
    <location>
        <begin position="13"/>
        <end position="58"/>
    </location>
</feature>
<dbReference type="GeneID" id="78295792"/>
<proteinExistence type="predicted"/>
<evidence type="ECO:0000313" key="7">
    <source>
        <dbReference type="Proteomes" id="UP000576225"/>
    </source>
</evidence>
<evidence type="ECO:0000256" key="1">
    <source>
        <dbReference type="SAM" id="MobiDB-lite"/>
    </source>
</evidence>
<sequence length="655" mass="74277">MHLPIIRRPAPEGQVLLLGIVIMLVLLLAILFLFDIHNVIRAKFKTETAQQAAALAAANWQKESLNLIGEINLIKAAETLLQDEGRWVDVPQLEPDPVTGEPSPYPLKPRIDLLTEMQTRISFIGPLIGFAAAQQAAKRNGLNPSTDLDSYIELLNTHNRYSSHPLVNNYRWKAPYLQLIRSIVGNGIAVAPNARLTSNPIVYPSELAQQALYDALSRHYTEINAGLTPPVQTTWNDAGLSLYTKPDSYFKGKWWDIDYSMIRFPNESEIYTLGVMYGGSYGTYNGVYYQDYLATLQQLLADQQFYAENEIPEGMRWCRYDNFWYPQYYRDRYENDYDVNHYNYWFRSGVLRRDVKKQYIYEGPAAYAEGRVSVQGVYLAGKLNNPRTIGRDERQGSAIRTFTTAVGSRREDPDSSNPINTDYRPGAIAKPLGELSGNRPPIDIPLVLPVFDSASVMPTYMPVPYGFGVLRTGYSSLERFLNWLSRQDSLTGYTEPPPAGTEYYLFLLQQLADGEHYRYYGYNQKFDESGFDARWKNRMDEYHKNRDRIVYLPTPDQSAGPGWLQEPRLFNTSEVTTSKDAIAAGVLISPVSGKPIYLRFTDSTRKSLYMVYEDHIINNSDLDPSRYYGINTPGTGPGFGGTNTAPDLMPGPPRL</sequence>
<keyword evidence="2" id="KW-0472">Membrane</keyword>
<reference evidence="4 7" key="2">
    <citation type="submission" date="2020-04" db="EMBL/GenBank/DDBJ databases">
        <authorList>
            <person name="Hitch T.C.A."/>
            <person name="Wylensek D."/>
            <person name="Clavel T."/>
        </authorList>
    </citation>
    <scope>NUCLEOTIDE SEQUENCE [LARGE SCALE GENOMIC DNA]</scope>
    <source>
        <strain evidence="4 7">COR2-253-APC-1A</strain>
    </source>
</reference>
<comment type="caution">
    <text evidence="5">The sequence shown here is derived from an EMBL/GenBank/DDBJ whole genome shotgun (WGS) entry which is preliminary data.</text>
</comment>
<dbReference type="OrthoDB" id="9987191at2"/>
<dbReference type="EMBL" id="JABAEW010000045">
    <property type="protein sequence ID" value="NMD88423.1"/>
    <property type="molecule type" value="Genomic_DNA"/>
</dbReference>
<dbReference type="RefSeq" id="WP_116884497.1">
    <property type="nucleotide sequence ID" value="NZ_CABMMC010000106.1"/>
</dbReference>